<dbReference type="Gene3D" id="3.90.70.80">
    <property type="match status" value="1"/>
</dbReference>
<protein>
    <recommendedName>
        <fullName evidence="2">OTU domain-containing protein</fullName>
    </recommendedName>
</protein>
<evidence type="ECO:0008006" key="2">
    <source>
        <dbReference type="Google" id="ProtNLM"/>
    </source>
</evidence>
<name>A0A1B6KXS7_9HEMI</name>
<evidence type="ECO:0000313" key="1">
    <source>
        <dbReference type="EMBL" id="JAT16248.1"/>
    </source>
</evidence>
<sequence length="99" mass="11276">MVIETFDIDGVAVPHHVIKITGDGACLFSSLSYLVHCTASLTLRVRADIVRHVSNNWRRLKPYTLTINKVPYRTKRQYIADMSQPYLVTALPNKTTRCD</sequence>
<reference evidence="1" key="1">
    <citation type="submission" date="2015-11" db="EMBL/GenBank/DDBJ databases">
        <title>De novo transcriptome assembly of four potential Pierce s Disease insect vectors from Arizona vineyards.</title>
        <authorList>
            <person name="Tassone E.E."/>
        </authorList>
    </citation>
    <scope>NUCLEOTIDE SEQUENCE</scope>
</reference>
<proteinExistence type="predicted"/>
<dbReference type="AlphaFoldDB" id="A0A1B6KXS7"/>
<accession>A0A1B6KXS7</accession>
<dbReference type="EMBL" id="GEBQ01023729">
    <property type="protein sequence ID" value="JAT16248.1"/>
    <property type="molecule type" value="Transcribed_RNA"/>
</dbReference>
<organism evidence="1">
    <name type="scientific">Graphocephala atropunctata</name>
    <dbReference type="NCBI Taxonomy" id="36148"/>
    <lineage>
        <taxon>Eukaryota</taxon>
        <taxon>Metazoa</taxon>
        <taxon>Ecdysozoa</taxon>
        <taxon>Arthropoda</taxon>
        <taxon>Hexapoda</taxon>
        <taxon>Insecta</taxon>
        <taxon>Pterygota</taxon>
        <taxon>Neoptera</taxon>
        <taxon>Paraneoptera</taxon>
        <taxon>Hemiptera</taxon>
        <taxon>Auchenorrhyncha</taxon>
        <taxon>Membracoidea</taxon>
        <taxon>Cicadellidae</taxon>
        <taxon>Cicadellinae</taxon>
        <taxon>Cicadellini</taxon>
        <taxon>Graphocephala</taxon>
    </lineage>
</organism>
<gene>
    <name evidence="1" type="ORF">g.47785</name>
</gene>